<keyword evidence="2" id="KW-1133">Transmembrane helix</keyword>
<keyword evidence="4" id="KW-1185">Reference proteome</keyword>
<dbReference type="SUPFAM" id="SSF52200">
    <property type="entry name" value="Toll/Interleukin receptor TIR domain"/>
    <property type="match status" value="1"/>
</dbReference>
<evidence type="ECO:0008006" key="5">
    <source>
        <dbReference type="Google" id="ProtNLM"/>
    </source>
</evidence>
<sequence length="361" mass="40552">MEHLTHVGVIAEQLLFGVLALRADFRLGAQSWLASRGEAVTTAASIAALIGSRSTEDVQQLALQRLRAIRLDLISFDELTSPRPDPALYGKSSRCQLGQIDAFISHSWRDDAHDKWQMVQTWRAQFKAQYGREPRVWFDKACIEQGDIDANLMCLPVFLAGCNTLLVLFSHSYLRRLWCVVELFVFLQMGGTADRVEMMLPDSAPRSSGTAGASHALDVQREIDAFDVRRASCFRREEREKLLTVIGVGFGGLSVFNEVLVALLNAAMRRLDAKELSERLRASRRTMDRLLPNHTCDQPPDSRQSGSLPHASTCARMSRHHGWHMRVPHFTWSGWNMLTQHVGLTHVPPAEQRAEKLESGA</sequence>
<evidence type="ECO:0000256" key="2">
    <source>
        <dbReference type="SAM" id="Phobius"/>
    </source>
</evidence>
<name>A0A8J5XR56_DIALT</name>
<dbReference type="InterPro" id="IPR035897">
    <property type="entry name" value="Toll_tir_struct_dom_sf"/>
</dbReference>
<evidence type="ECO:0000313" key="4">
    <source>
        <dbReference type="Proteomes" id="UP000751190"/>
    </source>
</evidence>
<dbReference type="Gene3D" id="3.40.50.10140">
    <property type="entry name" value="Toll/interleukin-1 receptor homology (TIR) domain"/>
    <property type="match status" value="1"/>
</dbReference>
<dbReference type="Proteomes" id="UP000751190">
    <property type="component" value="Unassembled WGS sequence"/>
</dbReference>
<comment type="caution">
    <text evidence="3">The sequence shown here is derived from an EMBL/GenBank/DDBJ whole genome shotgun (WGS) entry which is preliminary data.</text>
</comment>
<feature type="transmembrane region" description="Helical" evidence="2">
    <location>
        <begin position="242"/>
        <end position="264"/>
    </location>
</feature>
<protein>
    <recommendedName>
        <fullName evidence="5">TIR domain-containing protein</fullName>
    </recommendedName>
</protein>
<dbReference type="AlphaFoldDB" id="A0A8J5XR56"/>
<organism evidence="3 4">
    <name type="scientific">Diacronema lutheri</name>
    <name type="common">Unicellular marine alga</name>
    <name type="synonym">Monochrysis lutheri</name>
    <dbReference type="NCBI Taxonomy" id="2081491"/>
    <lineage>
        <taxon>Eukaryota</taxon>
        <taxon>Haptista</taxon>
        <taxon>Haptophyta</taxon>
        <taxon>Pavlovophyceae</taxon>
        <taxon>Pavlovales</taxon>
        <taxon>Pavlovaceae</taxon>
        <taxon>Diacronema</taxon>
    </lineage>
</organism>
<accession>A0A8J5XR56</accession>
<dbReference type="EMBL" id="JAGTXO010000001">
    <property type="protein sequence ID" value="KAG8470173.1"/>
    <property type="molecule type" value="Genomic_DNA"/>
</dbReference>
<evidence type="ECO:0000256" key="1">
    <source>
        <dbReference type="SAM" id="MobiDB-lite"/>
    </source>
</evidence>
<gene>
    <name evidence="3" type="ORF">KFE25_008594</name>
</gene>
<keyword evidence="2" id="KW-0812">Transmembrane</keyword>
<evidence type="ECO:0000313" key="3">
    <source>
        <dbReference type="EMBL" id="KAG8470173.1"/>
    </source>
</evidence>
<keyword evidence="2" id="KW-0472">Membrane</keyword>
<reference evidence="3" key="1">
    <citation type="submission" date="2021-05" db="EMBL/GenBank/DDBJ databases">
        <title>The genome of the haptophyte Pavlova lutheri (Diacronema luteri, Pavlovales) - a model for lipid biosynthesis in eukaryotic algae.</title>
        <authorList>
            <person name="Hulatt C.J."/>
            <person name="Posewitz M.C."/>
        </authorList>
    </citation>
    <scope>NUCLEOTIDE SEQUENCE</scope>
    <source>
        <strain evidence="3">NIVA-4/92</strain>
    </source>
</reference>
<proteinExistence type="predicted"/>
<feature type="region of interest" description="Disordered" evidence="1">
    <location>
        <begin position="287"/>
        <end position="313"/>
    </location>
</feature>
<dbReference type="OrthoDB" id="419173at2759"/>